<organism evidence="4 5">
    <name type="scientific">candidate division WWE3 bacterium RIFOXYA2_FULL_46_9</name>
    <dbReference type="NCBI Taxonomy" id="1802636"/>
    <lineage>
        <taxon>Bacteria</taxon>
        <taxon>Katanobacteria</taxon>
    </lineage>
</organism>
<dbReference type="GO" id="GO:0046872">
    <property type="term" value="F:metal ion binding"/>
    <property type="evidence" value="ECO:0007669"/>
    <property type="project" value="UniProtKB-KW"/>
</dbReference>
<evidence type="ECO:0000313" key="5">
    <source>
        <dbReference type="Proteomes" id="UP000176614"/>
    </source>
</evidence>
<dbReference type="AlphaFoldDB" id="A0A1F4VZX4"/>
<name>A0A1F4VZX4_UNCKA</name>
<evidence type="ECO:0000259" key="3">
    <source>
        <dbReference type="PROSITE" id="PS50846"/>
    </source>
</evidence>
<dbReference type="Pfam" id="PF13473">
    <property type="entry name" value="Cupredoxin_1"/>
    <property type="match status" value="1"/>
</dbReference>
<dbReference type="SUPFAM" id="SSF49503">
    <property type="entry name" value="Cupredoxins"/>
    <property type="match status" value="1"/>
</dbReference>
<dbReference type="PANTHER" id="PTHR42208:SF1">
    <property type="entry name" value="HEAVY METAL TRANSPORTER"/>
    <property type="match status" value="1"/>
</dbReference>
<dbReference type="SUPFAM" id="SSF55008">
    <property type="entry name" value="HMA, heavy metal-associated domain"/>
    <property type="match status" value="1"/>
</dbReference>
<feature type="transmembrane region" description="Helical" evidence="2">
    <location>
        <begin position="274"/>
        <end position="296"/>
    </location>
</feature>
<dbReference type="InterPro" id="IPR028096">
    <property type="entry name" value="EfeO_Cupredoxin"/>
</dbReference>
<protein>
    <recommendedName>
        <fullName evidence="3">HMA domain-containing protein</fullName>
    </recommendedName>
</protein>
<dbReference type="Proteomes" id="UP000176614">
    <property type="component" value="Unassembled WGS sequence"/>
</dbReference>
<evidence type="ECO:0000256" key="1">
    <source>
        <dbReference type="ARBA" id="ARBA00022723"/>
    </source>
</evidence>
<dbReference type="PROSITE" id="PS50846">
    <property type="entry name" value="HMA_2"/>
    <property type="match status" value="1"/>
</dbReference>
<accession>A0A1F4VZX4</accession>
<dbReference type="Gene3D" id="2.60.40.420">
    <property type="entry name" value="Cupredoxins - blue copper proteins"/>
    <property type="match status" value="1"/>
</dbReference>
<reference evidence="4 5" key="1">
    <citation type="journal article" date="2016" name="Nat. Commun.">
        <title>Thousands of microbial genomes shed light on interconnected biogeochemical processes in an aquifer system.</title>
        <authorList>
            <person name="Anantharaman K."/>
            <person name="Brown C.T."/>
            <person name="Hug L.A."/>
            <person name="Sharon I."/>
            <person name="Castelle C.J."/>
            <person name="Probst A.J."/>
            <person name="Thomas B.C."/>
            <person name="Singh A."/>
            <person name="Wilkins M.J."/>
            <person name="Karaoz U."/>
            <person name="Brodie E.L."/>
            <person name="Williams K.H."/>
            <person name="Hubbard S.S."/>
            <person name="Banfield J.F."/>
        </authorList>
    </citation>
    <scope>NUCLEOTIDE SEQUENCE [LARGE SCALE GENOMIC DNA]</scope>
</reference>
<sequence>MNNKSTDTNTYYVQGMHCPSCELLIEKTLKEEGYKGVEASLSRCEVTLDGRIDVDSINSKLRDLGYKISRNKPEEPKITEAQLFKAFVIFVFLITGFLYVERSGLLKAFNVNSTSSLGAFFIFGMVAGVSSCAALVGGLLLSLSKKWQDLYGLNSKKSYTPFVLFNIGRLVSYAAFGFLLGLIGKTFQISLSITALLTLAVSAVMIVLGLQMMGFNFANKFNIKTPKFASFLVSNDFAIKSKYVPFLIGAGTFFIPCGFTLVTQTIALASGNPITGSLILLAFALGTLPMLTFVSFSSLKLYNHRGMSKLFGVIAGSLVVFFAINTLNSQLNVLGLKSFSDLISVDKTAVNTSDTKAVDVDSSGTQILRMEASGFEYSPKNVTLKAGIPVRWEFNNKGAVGCSRSVSARGLYPSIIQLNPGMNVFEFTPKTPGTYKITCSMGMVQPVTVVVN</sequence>
<gene>
    <name evidence="4" type="ORF">A2264_02125</name>
</gene>
<keyword evidence="2" id="KW-0472">Membrane</keyword>
<dbReference type="InterPro" id="IPR017969">
    <property type="entry name" value="Heavy-metal-associated_CS"/>
</dbReference>
<dbReference type="PANTHER" id="PTHR42208">
    <property type="entry name" value="HEAVY METAL TRANSPORTER-RELATED"/>
    <property type="match status" value="1"/>
</dbReference>
<dbReference type="InterPro" id="IPR036163">
    <property type="entry name" value="HMA_dom_sf"/>
</dbReference>
<dbReference type="Pfam" id="PF00403">
    <property type="entry name" value="HMA"/>
    <property type="match status" value="1"/>
</dbReference>
<feature type="transmembrane region" description="Helical" evidence="2">
    <location>
        <begin position="308"/>
        <end position="327"/>
    </location>
</feature>
<dbReference type="InterPro" id="IPR006121">
    <property type="entry name" value="HMA_dom"/>
</dbReference>
<keyword evidence="2" id="KW-1133">Transmembrane helix</keyword>
<feature type="transmembrane region" description="Helical" evidence="2">
    <location>
        <begin position="243"/>
        <end position="262"/>
    </location>
</feature>
<dbReference type="InterPro" id="IPR039447">
    <property type="entry name" value="UreH-like_TM_dom"/>
</dbReference>
<dbReference type="PROSITE" id="PS01047">
    <property type="entry name" value="HMA_1"/>
    <property type="match status" value="1"/>
</dbReference>
<dbReference type="CDD" id="cd00371">
    <property type="entry name" value="HMA"/>
    <property type="match status" value="1"/>
</dbReference>
<proteinExistence type="predicted"/>
<feature type="transmembrane region" description="Helical" evidence="2">
    <location>
        <begin position="162"/>
        <end position="183"/>
    </location>
</feature>
<feature type="transmembrane region" description="Helical" evidence="2">
    <location>
        <begin position="189"/>
        <end position="210"/>
    </location>
</feature>
<dbReference type="Gene3D" id="3.30.70.100">
    <property type="match status" value="1"/>
</dbReference>
<dbReference type="EMBL" id="MEVT01000014">
    <property type="protein sequence ID" value="OGC62650.1"/>
    <property type="molecule type" value="Genomic_DNA"/>
</dbReference>
<dbReference type="InterPro" id="IPR008972">
    <property type="entry name" value="Cupredoxin"/>
</dbReference>
<keyword evidence="1" id="KW-0479">Metal-binding</keyword>
<comment type="caution">
    <text evidence="4">The sequence shown here is derived from an EMBL/GenBank/DDBJ whole genome shotgun (WGS) entry which is preliminary data.</text>
</comment>
<dbReference type="Pfam" id="PF13386">
    <property type="entry name" value="DsbD_2"/>
    <property type="match status" value="1"/>
</dbReference>
<evidence type="ECO:0000313" key="4">
    <source>
        <dbReference type="EMBL" id="OGC62650.1"/>
    </source>
</evidence>
<evidence type="ECO:0000256" key="2">
    <source>
        <dbReference type="SAM" id="Phobius"/>
    </source>
</evidence>
<feature type="transmembrane region" description="Helical" evidence="2">
    <location>
        <begin position="120"/>
        <end position="141"/>
    </location>
</feature>
<keyword evidence="2" id="KW-0812">Transmembrane</keyword>
<feature type="domain" description="HMA" evidence="3">
    <location>
        <begin position="7"/>
        <end position="69"/>
    </location>
</feature>
<feature type="transmembrane region" description="Helical" evidence="2">
    <location>
        <begin position="83"/>
        <end position="100"/>
    </location>
</feature>